<sequence>MVDEDPWTPPAAVRRGRIPRRGSVGIAPVTPVPDAAAQVARFLADRDDAIRNHLDRSDPDLREAGTAYLDGRRAAVGAGAVAFLAGWGRRQDPDLAAPFADSWLLEHGPVFAAEASVTVLAVTGRDKLQWTEPGVMGPGRRDRARRIAGRVRAYLAAASDEVYAEVTAALGAWRKDHLAQRVATSFLVPTRADRVTDDCHAVAATVDAELATTLLYTVSTPGQYPIIADNLMVDFQAFTPQTLATVVDAMGPAAADVLAHWIDHRDMRADMRRRAVSMLAALPGDRPLRLLRDRADGRHHKLVRPAILEVTRRSARPLVTEAALTSVDLPPVLADPPWLRKRAATRPVVVEGLSCDEPPSVGWLPGERDRWLTSMATTRYAWPSSWWDEQAERFRAGDLSGYGQAEFLRDAPKELARPLIATWRPPRRWAERWTPAIAARFELDALPALLDVARRTPATAAGALLPFASPEIAVLMADWYSRLRSVRAVAEAWLVRHAALAGRTLVPLALSPPGPARRRAERTLRGLAATGRRDRVSAAAATYGPGVAEAVDALLAVDPVDLLPPRMPAAPGWVDPAAFPRVRLTAGAALPATAAAHVVTMLAISRLDDAYAGLDQVRQACDQGDLAEFAWSLFRSWRASGSPSKDSWALDALGLLGDDETVRRLTPVIRAWPGEGGMSRAAAGLDALVAIGTEVALLHLHGIAQTAKSRTLRDHATTRVGQVAADRGLSPEQLADRLVPDLGLDPHGSLVLDYGSRRFTVTFDEQLRPVVLDEAGTRRADLPKPGATDDPALAPGAHQRFTALKKDVRTVAADQLRRLESAMVGRRRWPVAEFRQLFLAHPLLVHLVRRLVWLVHDDAGTGSFRVAEDRTFADAADDARDLPEEATVSVAHPLHLGPDLAAWTNVFADYDILQPFPQLRRDVYEPLAGERGGTLVRFTGRTVRSVRLLGLERRGWDREAAGDGGRQNRLSRTLPDGTTAVLVVAPGILAGAVEAEPVQTVTSVDLRPAGDLDPVVLSETIRDLEAVTG</sequence>
<gene>
    <name evidence="2" type="ORF">Voc01_053870</name>
</gene>
<evidence type="ECO:0000313" key="2">
    <source>
        <dbReference type="EMBL" id="GIJ70470.1"/>
    </source>
</evidence>
<comment type="caution">
    <text evidence="2">The sequence shown here is derived from an EMBL/GenBank/DDBJ whole genome shotgun (WGS) entry which is preliminary data.</text>
</comment>
<evidence type="ECO:0000259" key="1">
    <source>
        <dbReference type="Pfam" id="PF13569"/>
    </source>
</evidence>
<name>A0A8J3ZXT6_9ACTN</name>
<dbReference type="AlphaFoldDB" id="A0A8J3ZXT6"/>
<dbReference type="Proteomes" id="UP000635606">
    <property type="component" value="Unassembled WGS sequence"/>
</dbReference>
<reference evidence="2" key="1">
    <citation type="submission" date="2021-01" db="EMBL/GenBank/DDBJ databases">
        <title>Whole genome shotgun sequence of Virgisporangium ochraceum NBRC 16418.</title>
        <authorList>
            <person name="Komaki H."/>
            <person name="Tamura T."/>
        </authorList>
    </citation>
    <scope>NUCLEOTIDE SEQUENCE</scope>
    <source>
        <strain evidence="2">NBRC 16418</strain>
    </source>
</reference>
<dbReference type="Pfam" id="PF13569">
    <property type="entry name" value="DUF4132"/>
    <property type="match status" value="1"/>
</dbReference>
<dbReference type="InterPro" id="IPR025406">
    <property type="entry name" value="DUF4132"/>
</dbReference>
<evidence type="ECO:0000313" key="3">
    <source>
        <dbReference type="Proteomes" id="UP000635606"/>
    </source>
</evidence>
<proteinExistence type="predicted"/>
<feature type="domain" description="DUF4132" evidence="1">
    <location>
        <begin position="776"/>
        <end position="956"/>
    </location>
</feature>
<keyword evidence="3" id="KW-1185">Reference proteome</keyword>
<dbReference type="RefSeq" id="WP_203930367.1">
    <property type="nucleotide sequence ID" value="NZ_BOPH01000080.1"/>
</dbReference>
<dbReference type="EMBL" id="BOPH01000080">
    <property type="protein sequence ID" value="GIJ70470.1"/>
    <property type="molecule type" value="Genomic_DNA"/>
</dbReference>
<accession>A0A8J3ZXT6</accession>
<protein>
    <recommendedName>
        <fullName evidence="1">DUF4132 domain-containing protein</fullName>
    </recommendedName>
</protein>
<organism evidence="2 3">
    <name type="scientific">Virgisporangium ochraceum</name>
    <dbReference type="NCBI Taxonomy" id="65505"/>
    <lineage>
        <taxon>Bacteria</taxon>
        <taxon>Bacillati</taxon>
        <taxon>Actinomycetota</taxon>
        <taxon>Actinomycetes</taxon>
        <taxon>Micromonosporales</taxon>
        <taxon>Micromonosporaceae</taxon>
        <taxon>Virgisporangium</taxon>
    </lineage>
</organism>